<dbReference type="Proteomes" id="UP000298663">
    <property type="component" value="Unassembled WGS sequence"/>
</dbReference>
<sequence>MGNCISEEPHSNQPFSPLSQIVSTYDETHGRLFPTKITIVTHSSETVHDKSVKLHPPFTARNLAEQCARIMSLDKVGKKFVVLAMDHTEQKISENGQLHVGRLHYVYFQKDKDLKYVESSKLFTIYPSPNR</sequence>
<evidence type="ECO:0000313" key="1">
    <source>
        <dbReference type="EMBL" id="TKR63160.1"/>
    </source>
</evidence>
<accession>A0A4U5M355</accession>
<keyword evidence="2" id="KW-1185">Reference proteome</keyword>
<dbReference type="EMBL" id="AZBU02000010">
    <property type="protein sequence ID" value="TKR63160.1"/>
    <property type="molecule type" value="Genomic_DNA"/>
</dbReference>
<organism evidence="1 2">
    <name type="scientific">Steinernema carpocapsae</name>
    <name type="common">Entomopathogenic nematode</name>
    <dbReference type="NCBI Taxonomy" id="34508"/>
    <lineage>
        <taxon>Eukaryota</taxon>
        <taxon>Metazoa</taxon>
        <taxon>Ecdysozoa</taxon>
        <taxon>Nematoda</taxon>
        <taxon>Chromadorea</taxon>
        <taxon>Rhabditida</taxon>
        <taxon>Tylenchina</taxon>
        <taxon>Panagrolaimomorpha</taxon>
        <taxon>Strongyloidoidea</taxon>
        <taxon>Steinernematidae</taxon>
        <taxon>Steinernema</taxon>
    </lineage>
</organism>
<gene>
    <name evidence="1" type="ORF">L596_027025</name>
</gene>
<reference evidence="1 2" key="1">
    <citation type="journal article" date="2015" name="Genome Biol.">
        <title>Comparative genomics of Steinernema reveals deeply conserved gene regulatory networks.</title>
        <authorList>
            <person name="Dillman A.R."/>
            <person name="Macchietto M."/>
            <person name="Porter C.F."/>
            <person name="Rogers A."/>
            <person name="Williams B."/>
            <person name="Antoshechkin I."/>
            <person name="Lee M.M."/>
            <person name="Goodwin Z."/>
            <person name="Lu X."/>
            <person name="Lewis E.E."/>
            <person name="Goodrich-Blair H."/>
            <person name="Stock S.P."/>
            <person name="Adams B.J."/>
            <person name="Sternberg P.W."/>
            <person name="Mortazavi A."/>
        </authorList>
    </citation>
    <scope>NUCLEOTIDE SEQUENCE [LARGE SCALE GENOMIC DNA]</scope>
    <source>
        <strain evidence="1 2">ALL</strain>
    </source>
</reference>
<reference evidence="1 2" key="2">
    <citation type="journal article" date="2019" name="G3 (Bethesda)">
        <title>Hybrid Assembly of the Genome of the Entomopathogenic Nematode Steinernema carpocapsae Identifies the X-Chromosome.</title>
        <authorList>
            <person name="Serra L."/>
            <person name="Macchietto M."/>
            <person name="Macias-Munoz A."/>
            <person name="McGill C.J."/>
            <person name="Rodriguez I.M."/>
            <person name="Rodriguez B."/>
            <person name="Murad R."/>
            <person name="Mortazavi A."/>
        </authorList>
    </citation>
    <scope>NUCLEOTIDE SEQUENCE [LARGE SCALE GENOMIC DNA]</scope>
    <source>
        <strain evidence="1 2">ALL</strain>
    </source>
</reference>
<evidence type="ECO:0000313" key="2">
    <source>
        <dbReference type="Proteomes" id="UP000298663"/>
    </source>
</evidence>
<dbReference type="AlphaFoldDB" id="A0A4U5M355"/>
<comment type="caution">
    <text evidence="1">The sequence shown here is derived from an EMBL/GenBank/DDBJ whole genome shotgun (WGS) entry which is preliminary data.</text>
</comment>
<name>A0A4U5M355_STECR</name>
<proteinExistence type="predicted"/>
<protein>
    <submittedName>
        <fullName evidence="1">Uncharacterized protein</fullName>
    </submittedName>
</protein>